<accession>A0AAX3TGT9</accession>
<reference evidence="2" key="1">
    <citation type="submission" date="2022-06" db="EMBL/GenBank/DDBJ databases">
        <title>Comparative genomic analysis of Mycoplasma feriruminatoris and the Mycoplasma mycoides cluster.</title>
        <authorList>
            <person name="Baby V."/>
            <person name="Ambroset C."/>
            <person name="Gaurivaud P."/>
            <person name="Boury C."/>
            <person name="Guichoux E."/>
            <person name="Lartigue C."/>
            <person name="Tardy F."/>
            <person name="Sirand-Pugnet P."/>
        </authorList>
    </citation>
    <scope>NUCLEOTIDE SEQUENCE</scope>
    <source>
        <strain evidence="2">L14822</strain>
    </source>
</reference>
<dbReference type="Proteomes" id="UP001178743">
    <property type="component" value="Chromosome"/>
</dbReference>
<dbReference type="AlphaFoldDB" id="A0AAX3TGT9"/>
<dbReference type="NCBIfam" id="NF045938">
    <property type="entry name" value="MAG3960_fam_LP"/>
    <property type="match status" value="1"/>
</dbReference>
<dbReference type="PROSITE" id="PS51257">
    <property type="entry name" value="PROKAR_LIPOPROTEIN"/>
    <property type="match status" value="1"/>
</dbReference>
<protein>
    <recommendedName>
        <fullName evidence="4">Lipoprotein</fullName>
    </recommendedName>
</protein>
<dbReference type="RefSeq" id="WP_278307501.1">
    <property type="nucleotide sequence ID" value="NZ_CP104008.1"/>
</dbReference>
<gene>
    <name evidence="2" type="ORF">MFERI14822_00840</name>
</gene>
<feature type="chain" id="PRO_5043780216" description="Lipoprotein" evidence="1">
    <location>
        <begin position="21"/>
        <end position="509"/>
    </location>
</feature>
<evidence type="ECO:0008006" key="4">
    <source>
        <dbReference type="Google" id="ProtNLM"/>
    </source>
</evidence>
<evidence type="ECO:0000313" key="2">
    <source>
        <dbReference type="EMBL" id="WFQ93047.1"/>
    </source>
</evidence>
<organism evidence="2 3">
    <name type="scientific">Mycoplasma feriruminatoris</name>
    <dbReference type="NCBI Taxonomy" id="1179777"/>
    <lineage>
        <taxon>Bacteria</taxon>
        <taxon>Bacillati</taxon>
        <taxon>Mycoplasmatota</taxon>
        <taxon>Mollicutes</taxon>
        <taxon>Mycoplasmataceae</taxon>
        <taxon>Mycoplasma</taxon>
    </lineage>
</organism>
<dbReference type="EMBL" id="CP104008">
    <property type="protein sequence ID" value="WFQ93047.1"/>
    <property type="molecule type" value="Genomic_DNA"/>
</dbReference>
<name>A0AAX3TGT9_9MOLU</name>
<proteinExistence type="predicted"/>
<evidence type="ECO:0000256" key="1">
    <source>
        <dbReference type="SAM" id="SignalP"/>
    </source>
</evidence>
<feature type="signal peptide" evidence="1">
    <location>
        <begin position="1"/>
        <end position="20"/>
    </location>
</feature>
<evidence type="ECO:0000313" key="3">
    <source>
        <dbReference type="Proteomes" id="UP001178743"/>
    </source>
</evidence>
<sequence>MKKLLFLLPIALIPSLTVTSCSFLFKQPKNTHTKHKKDPNHRDNSKKDEVVEEVATTFTYNDITYNLTQEDTIDPNNVYYADEVFANNAQQFKSYIPDYKKYFYVYYDDTFKSDKPNLADDFFVFPTLARLSQFIRSLEHYNINNPANSSFILKDKKSNEQITTQEHFNLVTQTLDILKSQEYLIKTLNDEEVNDKQRLKLKVSDQKQPTIQEVKDFMKYSSKEQENKEWAKIEVTDNGNGLTTESIAEIPFEESEVKLEIHGEIKKAPTGLWKYSRIFDFTGNFKNEYFLQREFFEKSSKFDRSKDHLHSDIFDYAYRNKIKVYAMQKDLWNMLIAYLEFQKTITNPTGVQDENLSLKDNFEKDEILKTLGIFEDKLLEYMKLSQLLGWAVDPQEEKEFNFQLFPGSSNYEDYQTDYRQAYLWAYNQYHEIVQPLKMNFYTLDTPKKEFDKAFDNPELAKYYDLIWANLKLVNNVEKPHLLNKDEAKTKFDKIIAYYSKTFNWKYKKD</sequence>
<keyword evidence="1" id="KW-0732">Signal</keyword>